<evidence type="ECO:0000256" key="21">
    <source>
        <dbReference type="SAM" id="MobiDB-lite"/>
    </source>
</evidence>
<dbReference type="RefSeq" id="XP_040880001.1">
    <property type="nucleotide sequence ID" value="XM_041028141.1"/>
</dbReference>
<name>A0A074VR81_AURM1</name>
<dbReference type="NCBIfam" id="NF010029">
    <property type="entry name" value="PRK13504.1"/>
    <property type="match status" value="1"/>
</dbReference>
<keyword evidence="8" id="KW-0963">Cytoplasm</keyword>
<evidence type="ECO:0000256" key="1">
    <source>
        <dbReference type="ARBA" id="ARBA00001929"/>
    </source>
</evidence>
<evidence type="ECO:0000256" key="17">
    <source>
        <dbReference type="ARBA" id="ARBA00052219"/>
    </source>
</evidence>
<evidence type="ECO:0000256" key="19">
    <source>
        <dbReference type="ARBA" id="ARBA00063391"/>
    </source>
</evidence>
<evidence type="ECO:0000256" key="7">
    <source>
        <dbReference type="ARBA" id="ARBA00022485"/>
    </source>
</evidence>
<evidence type="ECO:0000259" key="22">
    <source>
        <dbReference type="PROSITE" id="PS50902"/>
    </source>
</evidence>
<keyword evidence="24" id="KW-1185">Reference proteome</keyword>
<comment type="pathway">
    <text evidence="4">Sulfur metabolism; hydrogen sulfide biosynthesis; hydrogen sulfide from sulfite (NADPH route): step 1/1.</text>
</comment>
<dbReference type="FunFam" id="3.40.50.970:FF:000051">
    <property type="entry name" value="Sulfite reductase beta subunit"/>
    <property type="match status" value="1"/>
</dbReference>
<dbReference type="GO" id="GO:0050661">
    <property type="term" value="F:NADP binding"/>
    <property type="evidence" value="ECO:0007669"/>
    <property type="project" value="InterPro"/>
</dbReference>
<dbReference type="CDD" id="cd07034">
    <property type="entry name" value="TPP_PYR_PFOR_IOR-alpha_like"/>
    <property type="match status" value="1"/>
</dbReference>
<dbReference type="GO" id="GO:0010181">
    <property type="term" value="F:FMN binding"/>
    <property type="evidence" value="ECO:0007669"/>
    <property type="project" value="InterPro"/>
</dbReference>
<gene>
    <name evidence="23" type="ORF">M437DRAFT_84661</name>
</gene>
<dbReference type="GO" id="GO:0004783">
    <property type="term" value="F:sulfite reductase (NADPH) activity"/>
    <property type="evidence" value="ECO:0007669"/>
    <property type="project" value="UniProtKB-EC"/>
</dbReference>
<dbReference type="InterPro" id="IPR045169">
    <property type="entry name" value="NO2/SO3_Rdtase_4Fe4S_prot"/>
</dbReference>
<dbReference type="GO" id="GO:0009337">
    <property type="term" value="C:sulfite reductase complex (NADPH)"/>
    <property type="evidence" value="ECO:0007669"/>
    <property type="project" value="EnsemblFungi"/>
</dbReference>
<dbReference type="PANTHER" id="PTHR11493">
    <property type="entry name" value="SULFITE REDUCTASE [NADPH] SUBUNIT BETA-RELATED"/>
    <property type="match status" value="1"/>
</dbReference>
<evidence type="ECO:0000256" key="20">
    <source>
        <dbReference type="ARBA" id="ARBA00067595"/>
    </source>
</evidence>
<evidence type="ECO:0000256" key="8">
    <source>
        <dbReference type="ARBA" id="ARBA00022490"/>
    </source>
</evidence>
<evidence type="ECO:0000256" key="9">
    <source>
        <dbReference type="ARBA" id="ARBA00022605"/>
    </source>
</evidence>
<dbReference type="InterPro" id="IPR009014">
    <property type="entry name" value="Transketo_C/PFOR_II"/>
</dbReference>
<dbReference type="Gene3D" id="3.40.50.970">
    <property type="match status" value="2"/>
</dbReference>
<dbReference type="InterPro" id="IPR001094">
    <property type="entry name" value="Flavdoxin-like"/>
</dbReference>
<dbReference type="Proteomes" id="UP000030672">
    <property type="component" value="Unassembled WGS sequence"/>
</dbReference>
<evidence type="ECO:0000256" key="12">
    <source>
        <dbReference type="ARBA" id="ARBA00022857"/>
    </source>
</evidence>
<evidence type="ECO:0000256" key="10">
    <source>
        <dbReference type="ARBA" id="ARBA00022617"/>
    </source>
</evidence>
<dbReference type="FunFam" id="3.40.50.920:FF:000007">
    <property type="entry name" value="Pyruvate:ferredoxin (Flavodoxin) oxidoreductase"/>
    <property type="match status" value="1"/>
</dbReference>
<dbReference type="InterPro" id="IPR006066">
    <property type="entry name" value="NO2/SO3_Rdtase_FeS/sirohaem_BS"/>
</dbReference>
<dbReference type="InterPro" id="IPR006067">
    <property type="entry name" value="NO2/SO3_Rdtase_4Fe4S_dom"/>
</dbReference>
<dbReference type="FunFam" id="3.30.413.10:FF:000003">
    <property type="entry name" value="Sulfite reductase [NADPH] hemoprotein beta-component"/>
    <property type="match status" value="1"/>
</dbReference>
<evidence type="ECO:0000313" key="24">
    <source>
        <dbReference type="Proteomes" id="UP000030672"/>
    </source>
</evidence>
<dbReference type="GO" id="GO:0020037">
    <property type="term" value="F:heme binding"/>
    <property type="evidence" value="ECO:0007669"/>
    <property type="project" value="InterPro"/>
</dbReference>
<dbReference type="GO" id="GO:0046872">
    <property type="term" value="F:metal ion binding"/>
    <property type="evidence" value="ECO:0007669"/>
    <property type="project" value="UniProtKB-KW"/>
</dbReference>
<dbReference type="GO" id="GO:0005737">
    <property type="term" value="C:cytoplasm"/>
    <property type="evidence" value="ECO:0007669"/>
    <property type="project" value="UniProtKB-SubCell"/>
</dbReference>
<dbReference type="GO" id="GO:0000103">
    <property type="term" value="P:sulfate assimilation"/>
    <property type="evidence" value="ECO:0007669"/>
    <property type="project" value="EnsemblFungi"/>
</dbReference>
<keyword evidence="7" id="KW-0004">4Fe-4S</keyword>
<evidence type="ECO:0000256" key="4">
    <source>
        <dbReference type="ARBA" id="ARBA00004774"/>
    </source>
</evidence>
<comment type="catalytic activity">
    <reaction evidence="17">
        <text>hydrogen sulfide + 3 NADP(+) + 3 H2O = sulfite + 3 NADPH + 4 H(+)</text>
        <dbReference type="Rhea" id="RHEA:13801"/>
        <dbReference type="ChEBI" id="CHEBI:15377"/>
        <dbReference type="ChEBI" id="CHEBI:15378"/>
        <dbReference type="ChEBI" id="CHEBI:17359"/>
        <dbReference type="ChEBI" id="CHEBI:29919"/>
        <dbReference type="ChEBI" id="CHEBI:57783"/>
        <dbReference type="ChEBI" id="CHEBI:58349"/>
        <dbReference type="EC" id="1.8.1.2"/>
    </reaction>
</comment>
<dbReference type="Pfam" id="PF03460">
    <property type="entry name" value="NIR_SIR_ferr"/>
    <property type="match status" value="2"/>
</dbReference>
<dbReference type="SUPFAM" id="SSF52518">
    <property type="entry name" value="Thiamin diphosphate-binding fold (THDP-binding)"/>
    <property type="match status" value="2"/>
</dbReference>
<dbReference type="SUPFAM" id="SSF52218">
    <property type="entry name" value="Flavoproteins"/>
    <property type="match status" value="1"/>
</dbReference>
<dbReference type="PANTHER" id="PTHR11493:SF47">
    <property type="entry name" value="SULFITE REDUCTASE [NADPH] SUBUNIT BETA"/>
    <property type="match status" value="1"/>
</dbReference>
<dbReference type="Pfam" id="PF00258">
    <property type="entry name" value="Flavodoxin_1"/>
    <property type="match status" value="1"/>
</dbReference>
<dbReference type="Gene3D" id="3.40.50.920">
    <property type="match status" value="1"/>
</dbReference>
<comment type="function">
    <text evidence="18">Catalyzes the reduction of sulfite to sulfide, one of several activities required for the biosynthesis of L-cysteine from sulfate.</text>
</comment>
<dbReference type="InterPro" id="IPR029039">
    <property type="entry name" value="Flavoprotein-like_sf"/>
</dbReference>
<dbReference type="SUPFAM" id="SSF52922">
    <property type="entry name" value="TK C-terminal domain-like"/>
    <property type="match status" value="1"/>
</dbReference>
<dbReference type="FunFam" id="3.30.413.10:FF:000004">
    <property type="entry name" value="Sulfite reductase [NADPH] hemoprotein beta-component"/>
    <property type="match status" value="1"/>
</dbReference>
<evidence type="ECO:0000256" key="13">
    <source>
        <dbReference type="ARBA" id="ARBA00023002"/>
    </source>
</evidence>
<dbReference type="InterPro" id="IPR036136">
    <property type="entry name" value="Nit/Sulf_reduc_fer-like_dom_sf"/>
</dbReference>
<dbReference type="Gene3D" id="3.40.50.360">
    <property type="match status" value="1"/>
</dbReference>
<dbReference type="PROSITE" id="PS00365">
    <property type="entry name" value="NIR_SIR"/>
    <property type="match status" value="1"/>
</dbReference>
<dbReference type="FunFam" id="3.40.50.360:FF:000016">
    <property type="entry name" value="Sulfite reductase subunit beta"/>
    <property type="match status" value="1"/>
</dbReference>
<dbReference type="InterPro" id="IPR045854">
    <property type="entry name" value="NO2/SO3_Rdtase_4Fe4S_sf"/>
</dbReference>
<keyword evidence="16" id="KW-0198">Cysteine biosynthesis</keyword>
<dbReference type="SUPFAM" id="SSF55124">
    <property type="entry name" value="Nitrite/Sulfite reductase N-terminal domain-like"/>
    <property type="match status" value="2"/>
</dbReference>
<evidence type="ECO:0000256" key="15">
    <source>
        <dbReference type="ARBA" id="ARBA00023014"/>
    </source>
</evidence>
<reference evidence="23 24" key="1">
    <citation type="journal article" date="2014" name="BMC Genomics">
        <title>Genome sequencing of four Aureobasidium pullulans varieties: biotechnological potential, stress tolerance, and description of new species.</title>
        <authorList>
            <person name="Gostin Ar C."/>
            <person name="Ohm R.A."/>
            <person name="Kogej T."/>
            <person name="Sonjak S."/>
            <person name="Turk M."/>
            <person name="Zajc J."/>
            <person name="Zalar P."/>
            <person name="Grube M."/>
            <person name="Sun H."/>
            <person name="Han J."/>
            <person name="Sharma A."/>
            <person name="Chiniquy J."/>
            <person name="Ngan C.Y."/>
            <person name="Lipzen A."/>
            <person name="Barry K."/>
            <person name="Grigoriev I.V."/>
            <person name="Gunde-Cimerman N."/>
        </authorList>
    </citation>
    <scope>NUCLEOTIDE SEQUENCE [LARGE SCALE GENOMIC DNA]</scope>
    <source>
        <strain evidence="23 24">CBS 110374</strain>
    </source>
</reference>
<comment type="cofactor">
    <cofactor evidence="1">
        <name>siroheme</name>
        <dbReference type="ChEBI" id="CHEBI:60052"/>
    </cofactor>
</comment>
<keyword evidence="14" id="KW-0408">Iron</keyword>
<dbReference type="SUPFAM" id="SSF56014">
    <property type="entry name" value="Nitrite and sulphite reductase 4Fe-4S domain-like"/>
    <property type="match status" value="2"/>
</dbReference>
<protein>
    <recommendedName>
        <fullName evidence="20">Sulfite reductase [NADPH] subunit beta</fullName>
        <ecNumber evidence="6">1.8.1.2</ecNumber>
    </recommendedName>
</protein>
<proteinExistence type="inferred from homology"/>
<dbReference type="Gene3D" id="3.30.413.10">
    <property type="entry name" value="Sulfite Reductase Hemoprotein, domain 1"/>
    <property type="match status" value="2"/>
</dbReference>
<evidence type="ECO:0000256" key="3">
    <source>
        <dbReference type="ARBA" id="ARBA00004496"/>
    </source>
</evidence>
<comment type="subunit">
    <text evidence="19">Alpha(2)-beta(2). The alpha component is a flavoprotein, the beta component is a hemoprotein.</text>
</comment>
<comment type="subcellular location">
    <subcellularLocation>
        <location evidence="3">Cytoplasm</location>
    </subcellularLocation>
</comment>
<dbReference type="InterPro" id="IPR011786">
    <property type="entry name" value="CysI"/>
</dbReference>
<dbReference type="GeneID" id="63921514"/>
<dbReference type="Pfam" id="PF01077">
    <property type="entry name" value="NIR_SIR"/>
    <property type="match status" value="1"/>
</dbReference>
<dbReference type="PROSITE" id="PS50902">
    <property type="entry name" value="FLAVODOXIN_LIKE"/>
    <property type="match status" value="1"/>
</dbReference>
<dbReference type="EC" id="1.8.1.2" evidence="6"/>
<comment type="similarity">
    <text evidence="5">Belongs to the nitrite and sulfite reductase 4Fe-4S domain family.</text>
</comment>
<evidence type="ECO:0000313" key="23">
    <source>
        <dbReference type="EMBL" id="KEQ62978.1"/>
    </source>
</evidence>
<evidence type="ECO:0000256" key="14">
    <source>
        <dbReference type="ARBA" id="ARBA00023004"/>
    </source>
</evidence>
<dbReference type="Pfam" id="PF01855">
    <property type="entry name" value="POR_N"/>
    <property type="match status" value="1"/>
</dbReference>
<feature type="region of interest" description="Disordered" evidence="21">
    <location>
        <begin position="228"/>
        <end position="275"/>
    </location>
</feature>
<evidence type="ECO:0000256" key="11">
    <source>
        <dbReference type="ARBA" id="ARBA00022723"/>
    </source>
</evidence>
<dbReference type="GO" id="GO:0019344">
    <property type="term" value="P:cysteine biosynthetic process"/>
    <property type="evidence" value="ECO:0007669"/>
    <property type="project" value="UniProtKB-KW"/>
</dbReference>
<dbReference type="HAMAP" id="MF_01540">
    <property type="entry name" value="CysI"/>
    <property type="match status" value="1"/>
</dbReference>
<dbReference type="STRING" id="1043003.A0A074VR81"/>
<dbReference type="HOGENOM" id="CLU_001975_1_0_1"/>
<keyword evidence="9" id="KW-0028">Amino-acid biosynthesis</keyword>
<organism evidence="23 24">
    <name type="scientific">Aureobasidium melanogenum (strain CBS 110374)</name>
    <name type="common">Aureobasidium pullulans var. melanogenum</name>
    <dbReference type="NCBI Taxonomy" id="1043003"/>
    <lineage>
        <taxon>Eukaryota</taxon>
        <taxon>Fungi</taxon>
        <taxon>Dikarya</taxon>
        <taxon>Ascomycota</taxon>
        <taxon>Pezizomycotina</taxon>
        <taxon>Dothideomycetes</taxon>
        <taxon>Dothideomycetidae</taxon>
        <taxon>Dothideales</taxon>
        <taxon>Saccotheciaceae</taxon>
        <taxon>Aureobasidium</taxon>
    </lineage>
</organism>
<dbReference type="GO" id="GO:0051539">
    <property type="term" value="F:4 iron, 4 sulfur cluster binding"/>
    <property type="evidence" value="ECO:0007669"/>
    <property type="project" value="UniProtKB-KW"/>
</dbReference>
<dbReference type="EMBL" id="KL584833">
    <property type="protein sequence ID" value="KEQ62978.1"/>
    <property type="molecule type" value="Genomic_DNA"/>
</dbReference>
<keyword evidence="11" id="KW-0479">Metal-binding</keyword>
<evidence type="ECO:0000256" key="16">
    <source>
        <dbReference type="ARBA" id="ARBA00023192"/>
    </source>
</evidence>
<keyword evidence="10" id="KW-0349">Heme</keyword>
<dbReference type="PRINTS" id="PR00397">
    <property type="entry name" value="SIROHAEM"/>
</dbReference>
<dbReference type="InterPro" id="IPR005117">
    <property type="entry name" value="NiRdtase/SiRdtase_haem-b_fer"/>
</dbReference>
<feature type="compositionally biased region" description="Low complexity" evidence="21">
    <location>
        <begin position="246"/>
        <end position="275"/>
    </location>
</feature>
<evidence type="ECO:0000256" key="5">
    <source>
        <dbReference type="ARBA" id="ARBA00010429"/>
    </source>
</evidence>
<dbReference type="InterPro" id="IPR029061">
    <property type="entry name" value="THDP-binding"/>
</dbReference>
<comment type="cofactor">
    <cofactor evidence="2">
        <name>[4Fe-4S] cluster</name>
        <dbReference type="ChEBI" id="CHEBI:49883"/>
    </cofactor>
</comment>
<keyword evidence="12" id="KW-0521">NADP</keyword>
<dbReference type="GO" id="GO:0050311">
    <property type="term" value="F:sulfite reductase (ferredoxin) activity"/>
    <property type="evidence" value="ECO:0007669"/>
    <property type="project" value="TreeGrafter"/>
</dbReference>
<sequence>MASILTAGEAVARIAYLASDVVVSVQPSLASDSEFSNFFITYQQNKASGLVSTSPEVVPVKHNADPLLSAFQPLRSGKLVSVTTSSSILVRSVPHLYKLAQYPVVLHVALQPAGYPDYSDITSIRQSGFTFLQSESLQEAQDLAVTAHALAIKSGKGVIHFFDSANLANDNPINQEDRELVRKILKVEQYTAASSTESGLYADDGKVATRTTAGAVPGVNGSATPERIAASADKPASAPVSDRESSSGSSSDGRNGSSDSASVISSNATSVESVSSRPVTSEDIDVFTTQIWSELFEATGRRYKAFEYSGPEDAESAVFLFGSDTALFAQEVDKASSSDEFYGAGIITARLYRPWLGAKLLQTLPKSLKRIAVLEQIRRKTTRWGPLLLDLLVSIKSAGNAGPLVVGHQLGYIEPSTIRQALKGIFQNLSSPSPIQNLEIGNHEGPKNAEQQFELEQPKVENAYMKILDQLFGNRLYVANRLGADDAGVSNEISATPEYGFGSLVARSEHRERFISEVQTAAKSGDFATDAPKQQLSQWLLEAQQASKANSLAPEVISSLDSDKSALATELLSNQGLFFKESQWLIGSDAWAYDLGNSGVHHVLASDKNVNMLIIDSQPYSERAAADASRRKKDIGLYAMNFGNAYVASVAVYSSYTQVLQSMLEAEQFNGPSVVVAYLPYSKETDSPLSVLQETKKAVDIGYWPLYRWNPRAEENGEENFQLDSERIRQELKEFLKRDNYLTQLMKRHPQFSANLSQSYGSEVRQIQKRKAKDAYSSLLEGLQGAPLTILFASDNGNSENLAKRLGNRGKARGLKTMVMAMDDYPLEDLSTEENVVMISSVAGQGEFPQNGRNFWEGVKNSTDLDLASVNFSVFGLGDSHYWPRKEDKIYYNKPAKDLYARVLTLGGKSLVDCGLGDDQDPDGYQTAYNEWEPKLWDALGVGNVEGLPDEPPPVTNEDIKIASNFLRGTIAEGLLDQSTGAISAADQQLTKFHGTYMQDDRDIRDERKAQGLEPAYSFMIRCRLPGGVATADQWVQMDAIASTLGNETMKLTTRQTFQFHGVIKSKLKPAMQAINKALMTTIAACGDVNRNVMCSSLPEHSEYHAEVHACSKLISDHLLPSTTAYHEIWLKDENDNKTQVAGDAVQDHEPLYGPTYLPRKFKITIAIPPHNDTDVYAHDIGLIAIKGEDGHLAGFNLLAGGGMGTTHNNKKTYPRTGSLLGYVSKDKVHIACEKVMLVQRDNGDRKNRKHARLKYTMDDMGVDVFKAEVEKYWGEKFEEGRPFHFKSNIDTFGWQKDENGKNHFTMFIENGRIEDTADFPMKTGLLEIAKAHKGEFRLTGNQHLILSNVTDEELPKMKEMLAKYKLDNTNFSGLRLSSSACVAFPTCGLAMAESERYLPELVTKLEGVLEENGLRQDSIVMRMTGCPNGCARPWLAEVAFVGKAYGAYNMYLGGGYHGQRLNKLFRSSIMEEEILSIMKPLLKRYATERNDGEQFGDFCIRIGMIKPTTEGKFFHHDTAEVESDEE</sequence>
<keyword evidence="15" id="KW-0411">Iron-sulfur</keyword>
<dbReference type="PRINTS" id="PR00369">
    <property type="entry name" value="FLAVODOXIN"/>
</dbReference>
<accession>A0A074VR81</accession>
<dbReference type="InterPro" id="IPR002880">
    <property type="entry name" value="Pyrv_Fd/Flavodoxin_OxRdtase_N"/>
</dbReference>
<feature type="domain" description="Flavodoxin-like" evidence="22">
    <location>
        <begin position="788"/>
        <end position="937"/>
    </location>
</feature>
<evidence type="ECO:0000256" key="18">
    <source>
        <dbReference type="ARBA" id="ARBA00057613"/>
    </source>
</evidence>
<evidence type="ECO:0000256" key="6">
    <source>
        <dbReference type="ARBA" id="ARBA00012604"/>
    </source>
</evidence>
<dbReference type="FunFam" id="3.40.50.970:FF:000085">
    <property type="entry name" value="Sulfite reductase [NADPH] subunit beta"/>
    <property type="match status" value="1"/>
</dbReference>
<evidence type="ECO:0000256" key="2">
    <source>
        <dbReference type="ARBA" id="ARBA00001966"/>
    </source>
</evidence>
<dbReference type="InterPro" id="IPR008254">
    <property type="entry name" value="Flavodoxin/NO_synth"/>
</dbReference>
<keyword evidence="13" id="KW-0560">Oxidoreductase</keyword>